<dbReference type="RefSeq" id="WP_094569848.1">
    <property type="nucleotide sequence ID" value="NZ_CP022743.1"/>
</dbReference>
<dbReference type="AlphaFoldDB" id="A0A223NV29"/>
<dbReference type="NCBIfam" id="TIGR02284">
    <property type="entry name" value="PA2169 family four-helix-bundle protein"/>
    <property type="match status" value="1"/>
</dbReference>
<dbReference type="InterPro" id="IPR016920">
    <property type="entry name" value="UCP029477"/>
</dbReference>
<organism evidence="2 3">
    <name type="scientific">Mucilaginibacter xinganensis</name>
    <dbReference type="NCBI Taxonomy" id="1234841"/>
    <lineage>
        <taxon>Bacteria</taxon>
        <taxon>Pseudomonadati</taxon>
        <taxon>Bacteroidota</taxon>
        <taxon>Sphingobacteriia</taxon>
        <taxon>Sphingobacteriales</taxon>
        <taxon>Sphingobacteriaceae</taxon>
        <taxon>Mucilaginibacter</taxon>
    </lineage>
</organism>
<protein>
    <submittedName>
        <fullName evidence="2">Aldehyde dehydrogenase</fullName>
    </submittedName>
</protein>
<proteinExistence type="predicted"/>
<reference evidence="2 3" key="1">
    <citation type="submission" date="2017-08" db="EMBL/GenBank/DDBJ databases">
        <title>Complete genome sequence of Mucilaginibacter sp. strain BJC16-A31.</title>
        <authorList>
            <consortium name="Henan University of Science and Technology"/>
            <person name="You X."/>
        </authorList>
    </citation>
    <scope>NUCLEOTIDE SEQUENCE [LARGE SCALE GENOMIC DNA]</scope>
    <source>
        <strain evidence="2 3">BJC16-A31</strain>
    </source>
</reference>
<evidence type="ECO:0000313" key="2">
    <source>
        <dbReference type="EMBL" id="ASU33381.1"/>
    </source>
</evidence>
<dbReference type="InterPro" id="IPR009078">
    <property type="entry name" value="Ferritin-like_SF"/>
</dbReference>
<evidence type="ECO:0000313" key="3">
    <source>
        <dbReference type="Proteomes" id="UP000215002"/>
    </source>
</evidence>
<dbReference type="InterPro" id="IPR019052">
    <property type="entry name" value="DUF2383"/>
</dbReference>
<dbReference type="Proteomes" id="UP000215002">
    <property type="component" value="Chromosome"/>
</dbReference>
<keyword evidence="3" id="KW-1185">Reference proteome</keyword>
<dbReference type="EMBL" id="CP022743">
    <property type="protein sequence ID" value="ASU33381.1"/>
    <property type="molecule type" value="Genomic_DNA"/>
</dbReference>
<dbReference type="OrthoDB" id="282393at2"/>
<name>A0A223NV29_9SPHI</name>
<accession>A0A223NV29</accession>
<dbReference type="SUPFAM" id="SSF47240">
    <property type="entry name" value="Ferritin-like"/>
    <property type="match status" value="1"/>
</dbReference>
<dbReference type="InterPro" id="IPR012347">
    <property type="entry name" value="Ferritin-like"/>
</dbReference>
<evidence type="ECO:0000259" key="1">
    <source>
        <dbReference type="Pfam" id="PF09537"/>
    </source>
</evidence>
<gene>
    <name evidence="2" type="ORF">MuYL_1483</name>
</gene>
<dbReference type="Pfam" id="PF09537">
    <property type="entry name" value="DUF2383"/>
    <property type="match status" value="1"/>
</dbReference>
<feature type="domain" description="DUF2383" evidence="1">
    <location>
        <begin position="8"/>
        <end position="118"/>
    </location>
</feature>
<sequence>METTTEMTTEILNDLIAINNDRITGYERAAGELKEEDADLRALFTDMVAESHQCKMELANEVAANGGDIEQGTTTSGKIYRAWMDVKAVFTGHDRKTVLENCEAGEDAAQKAYTTALREEELPAYIRTMISKQKEDLKVSHDKIKNLRDFQS</sequence>
<dbReference type="PIRSF" id="PIRSF029477">
    <property type="entry name" value="UCP029477"/>
    <property type="match status" value="1"/>
</dbReference>
<dbReference type="Gene3D" id="1.20.1260.10">
    <property type="match status" value="1"/>
</dbReference>
<dbReference type="InterPro" id="IPR011971">
    <property type="entry name" value="CHP02284"/>
</dbReference>
<dbReference type="KEGG" id="muc:MuYL_1483"/>